<feature type="domain" description="CdaR GGDEF-like" evidence="4">
    <location>
        <begin position="177"/>
        <end position="287"/>
    </location>
</feature>
<protein>
    <submittedName>
        <fullName evidence="5">PucR C-terminal helix-turn-helix domain-containing protein</fullName>
    </submittedName>
</protein>
<dbReference type="GO" id="GO:0019825">
    <property type="term" value="F:oxygen binding"/>
    <property type="evidence" value="ECO:0007669"/>
    <property type="project" value="InterPro"/>
</dbReference>
<dbReference type="InterPro" id="IPR042070">
    <property type="entry name" value="PucR_C-HTH_sf"/>
</dbReference>
<dbReference type="PANTHER" id="PTHR33744">
    <property type="entry name" value="CARBOHYDRATE DIACID REGULATOR"/>
    <property type="match status" value="1"/>
</dbReference>
<dbReference type="InterPro" id="IPR025736">
    <property type="entry name" value="PucR_C-HTH_dom"/>
</dbReference>
<dbReference type="GO" id="GO:0020037">
    <property type="term" value="F:heme binding"/>
    <property type="evidence" value="ECO:0007669"/>
    <property type="project" value="InterPro"/>
</dbReference>
<evidence type="ECO:0000256" key="1">
    <source>
        <dbReference type="ARBA" id="ARBA00006754"/>
    </source>
</evidence>
<dbReference type="InterPro" id="IPR051448">
    <property type="entry name" value="CdaR-like_regulators"/>
</dbReference>
<dbReference type="Proteomes" id="UP000198589">
    <property type="component" value="Unassembled WGS sequence"/>
</dbReference>
<reference evidence="6" key="1">
    <citation type="submission" date="2016-10" db="EMBL/GenBank/DDBJ databases">
        <authorList>
            <person name="Varghese N."/>
            <person name="Submissions S."/>
        </authorList>
    </citation>
    <scope>NUCLEOTIDE SEQUENCE [LARGE SCALE GENOMIC DNA]</scope>
    <source>
        <strain evidence="6">DSM 46838</strain>
    </source>
</reference>
<evidence type="ECO:0000259" key="4">
    <source>
        <dbReference type="Pfam" id="PF17853"/>
    </source>
</evidence>
<evidence type="ECO:0000313" key="5">
    <source>
        <dbReference type="EMBL" id="SFE05652.1"/>
    </source>
</evidence>
<dbReference type="InterPro" id="IPR012292">
    <property type="entry name" value="Globin/Proto"/>
</dbReference>
<evidence type="ECO:0000259" key="2">
    <source>
        <dbReference type="Pfam" id="PF13556"/>
    </source>
</evidence>
<dbReference type="PANTHER" id="PTHR33744:SF1">
    <property type="entry name" value="DNA-BINDING TRANSCRIPTIONAL ACTIVATOR ADER"/>
    <property type="match status" value="1"/>
</dbReference>
<dbReference type="Pfam" id="PF14361">
    <property type="entry name" value="RsbRD_N"/>
    <property type="match status" value="1"/>
</dbReference>
<dbReference type="RefSeq" id="WP_092195258.1">
    <property type="nucleotide sequence ID" value="NZ_FOND01000002.1"/>
</dbReference>
<name>A0A1I1XE90_9ACTN</name>
<keyword evidence="6" id="KW-1185">Reference proteome</keyword>
<accession>A0A1I1XE90</accession>
<dbReference type="Pfam" id="PF17853">
    <property type="entry name" value="GGDEF_2"/>
    <property type="match status" value="1"/>
</dbReference>
<dbReference type="OrthoDB" id="3196285at2"/>
<dbReference type="Gene3D" id="1.10.490.10">
    <property type="entry name" value="Globins"/>
    <property type="match status" value="1"/>
</dbReference>
<comment type="similarity">
    <text evidence="1">Belongs to the CdaR family.</text>
</comment>
<dbReference type="EMBL" id="FOND01000002">
    <property type="protein sequence ID" value="SFE05652.1"/>
    <property type="molecule type" value="Genomic_DNA"/>
</dbReference>
<feature type="domain" description="PucR C-terminal helix-turn-helix" evidence="2">
    <location>
        <begin position="337"/>
        <end position="393"/>
    </location>
</feature>
<dbReference type="InterPro" id="IPR041522">
    <property type="entry name" value="CdaR_GGDEF"/>
</dbReference>
<gene>
    <name evidence="5" type="ORF">SAMN05216574_10247</name>
</gene>
<proteinExistence type="inferred from homology"/>
<evidence type="ECO:0000259" key="3">
    <source>
        <dbReference type="Pfam" id="PF14361"/>
    </source>
</evidence>
<dbReference type="InterPro" id="IPR025751">
    <property type="entry name" value="RsbRD_N_dom"/>
</dbReference>
<evidence type="ECO:0000313" key="6">
    <source>
        <dbReference type="Proteomes" id="UP000198589"/>
    </source>
</evidence>
<dbReference type="STRING" id="1798228.SAMN05216574_10247"/>
<feature type="domain" description="RsbT co-antagonist protein RsbRD N-terminal" evidence="3">
    <location>
        <begin position="26"/>
        <end position="166"/>
    </location>
</feature>
<dbReference type="Pfam" id="PF13556">
    <property type="entry name" value="HTH_30"/>
    <property type="match status" value="1"/>
</dbReference>
<organism evidence="5 6">
    <name type="scientific">Blastococcus tunisiensis</name>
    <dbReference type="NCBI Taxonomy" id="1798228"/>
    <lineage>
        <taxon>Bacteria</taxon>
        <taxon>Bacillati</taxon>
        <taxon>Actinomycetota</taxon>
        <taxon>Actinomycetes</taxon>
        <taxon>Geodermatophilales</taxon>
        <taxon>Geodermatophilaceae</taxon>
        <taxon>Blastococcus</taxon>
    </lineage>
</organism>
<sequence>MQPFRPEVAARLAELAPLLLDQLDPMTDRMLDVLHRTEPVYRDLRGRDEEEMRASTRANLERGLHALIGAASGDARTSLRDAREVGRRRAALGIPLEAVLRAYRLGGQVIWEALLDVSRRSTREHDTLLLEVAGSVWRTNDAECAAVAEGYREEQRRIAGVDDGARQQVLDGLLEGRGGDPAFVRTASELLSMPLDGRLVVVVALPEPDGTASLDSPTAALLKRGIRSVWGQRNGSQVGVVALGTLPGGEVLSWLRSRAGGPVGVSAVVEGAAAAGSAYRLAETAARTLPAGSARVVTIDERLPEALLSNSPEISSRLVGQSLGGLLELPADEREVLLDTLAAFLSSDGSPTKAADELYCHRNTVMHRLRRIESVTGRKVTDPRSRLLWQLALLGTEHRRLARRSA</sequence>
<dbReference type="AlphaFoldDB" id="A0A1I1XE90"/>
<dbReference type="Gene3D" id="1.10.10.2840">
    <property type="entry name" value="PucR C-terminal helix-turn-helix domain"/>
    <property type="match status" value="1"/>
</dbReference>